<sequence length="670" mass="79389">MSKLTLKQKLNNISLNIFIYDIEVFKFFWCVTFLNVKTNQLTTIKNDFKKLNDFVNSNLIGSFVGGYNNSRYDDYILKELLANNNPYNLNNCIINKSCEPWQWPSIKFAKFPGFSFDIINLLGPGRLTLKKYEGFLGLSIEESSVPFDYDKELSEKQKQEIINYNIYDVKATAYLFLKFIDQFIIRSQLILDYNLDVINLKKTSSEITAKIFKAKSELLPFYKSYTYTVPENIKKLYSNYIKDYYWIIEQLESKTFLTEFNENYQKEQVNININFNNLIIEFKSGGLHGAKHKIYNNQVNLVNKDIFSNYPNLIKLYNYGSRRAPRMSQMIGQFLEERQQAKAEKNKIKSDYLKELIVRPFGAMEYKYNDLWDAKQRMSICLTGQLIIFALAYLISPFCELLQINTDGILFKYDTQEQKNKIDKICLVWEKITLMKLEEETFSRLFQKDVNNYIIINDDTNKIKAKGAMVKYWDNQFHNADFNQVRGAFNNNLTAIDEAVVKYFLYNKPVEQTLKEIKEVIRFQFVLDIKGNYSDFFLGDEKQERRKVWRIFYVKKGKPVYKAYLKENGEWKKDKVANSSSNCQIYNQDVRNIKTSDNLIDLDYDYYEKLAYERIDHYLNNDIKTKINKVSYPGEFTNCFLCSKSLLNELVVRHYNQQEICKQCYLNKED</sequence>
<accession>A0ABY8LT97</accession>
<dbReference type="SUPFAM" id="SSF56672">
    <property type="entry name" value="DNA/RNA polymerases"/>
    <property type="match status" value="1"/>
</dbReference>
<protein>
    <recommendedName>
        <fullName evidence="3">DNA-directed DNA polymerase</fullName>
    </recommendedName>
</protein>
<reference evidence="1" key="1">
    <citation type="submission" date="2023-04" db="EMBL/GenBank/DDBJ databases">
        <title>Completed genome of Mycoplasma lagogenitalium type strain 12MS.</title>
        <authorList>
            <person name="Spergser J."/>
        </authorList>
    </citation>
    <scope>NUCLEOTIDE SEQUENCE</scope>
    <source>
        <strain evidence="1">12MS</strain>
    </source>
</reference>
<dbReference type="RefSeq" id="WP_280101771.1">
    <property type="nucleotide sequence ID" value="NZ_CP122979.1"/>
</dbReference>
<evidence type="ECO:0000313" key="2">
    <source>
        <dbReference type="Proteomes" id="UP001179842"/>
    </source>
</evidence>
<keyword evidence="2" id="KW-1185">Reference proteome</keyword>
<dbReference type="EMBL" id="CP122979">
    <property type="protein sequence ID" value="WGI36470.1"/>
    <property type="molecule type" value="Genomic_DNA"/>
</dbReference>
<gene>
    <name evidence="1" type="ORF">QEG99_03325</name>
</gene>
<dbReference type="SUPFAM" id="SSF53098">
    <property type="entry name" value="Ribonuclease H-like"/>
    <property type="match status" value="1"/>
</dbReference>
<dbReference type="InterPro" id="IPR043502">
    <property type="entry name" value="DNA/RNA_pol_sf"/>
</dbReference>
<dbReference type="Proteomes" id="UP001179842">
    <property type="component" value="Chromosome"/>
</dbReference>
<evidence type="ECO:0008006" key="3">
    <source>
        <dbReference type="Google" id="ProtNLM"/>
    </source>
</evidence>
<evidence type="ECO:0000313" key="1">
    <source>
        <dbReference type="EMBL" id="WGI36470.1"/>
    </source>
</evidence>
<organism evidence="1 2">
    <name type="scientific">Mesomycoplasma lagogenitalium</name>
    <dbReference type="NCBI Taxonomy" id="171286"/>
    <lineage>
        <taxon>Bacteria</taxon>
        <taxon>Bacillati</taxon>
        <taxon>Mycoplasmatota</taxon>
        <taxon>Mycoplasmoidales</taxon>
        <taxon>Metamycoplasmataceae</taxon>
        <taxon>Mesomycoplasma</taxon>
    </lineage>
</organism>
<name>A0ABY8LT97_9BACT</name>
<proteinExistence type="predicted"/>
<dbReference type="InterPro" id="IPR012337">
    <property type="entry name" value="RNaseH-like_sf"/>
</dbReference>